<evidence type="ECO:0000256" key="2">
    <source>
        <dbReference type="PROSITE-ProRule" id="PRU00335"/>
    </source>
</evidence>
<dbReference type="InterPro" id="IPR001647">
    <property type="entry name" value="HTH_TetR"/>
</dbReference>
<dbReference type="InterPro" id="IPR050624">
    <property type="entry name" value="HTH-type_Tx_Regulator"/>
</dbReference>
<evidence type="ECO:0000256" key="1">
    <source>
        <dbReference type="ARBA" id="ARBA00023125"/>
    </source>
</evidence>
<evidence type="ECO:0000313" key="5">
    <source>
        <dbReference type="Proteomes" id="UP000629025"/>
    </source>
</evidence>
<dbReference type="PRINTS" id="PR00455">
    <property type="entry name" value="HTHTETR"/>
</dbReference>
<feature type="domain" description="HTH tetR-type" evidence="3">
    <location>
        <begin position="5"/>
        <end position="65"/>
    </location>
</feature>
<protein>
    <recommendedName>
        <fullName evidence="3">HTH tetR-type domain-containing protein</fullName>
    </recommendedName>
</protein>
<name>A0ABQ1K2E2_9GAMM</name>
<feature type="DNA-binding region" description="H-T-H motif" evidence="2">
    <location>
        <begin position="28"/>
        <end position="47"/>
    </location>
</feature>
<dbReference type="PANTHER" id="PTHR43479">
    <property type="entry name" value="ACREF/ENVCD OPERON REPRESSOR-RELATED"/>
    <property type="match status" value="1"/>
</dbReference>
<dbReference type="PROSITE" id="PS50977">
    <property type="entry name" value="HTH_TETR_2"/>
    <property type="match status" value="1"/>
</dbReference>
<accession>A0ABQ1K2E2</accession>
<reference evidence="5" key="1">
    <citation type="journal article" date="2019" name="Int. J. Syst. Evol. Microbiol.">
        <title>The Global Catalogue of Microorganisms (GCM) 10K type strain sequencing project: providing services to taxonomists for standard genome sequencing and annotation.</title>
        <authorList>
            <consortium name="The Broad Institute Genomics Platform"/>
            <consortium name="The Broad Institute Genome Sequencing Center for Infectious Disease"/>
            <person name="Wu L."/>
            <person name="Ma J."/>
        </authorList>
    </citation>
    <scope>NUCLEOTIDE SEQUENCE [LARGE SCALE GENOMIC DNA]</scope>
    <source>
        <strain evidence="5">CGMCC 1.15341</strain>
    </source>
</reference>
<keyword evidence="1 2" id="KW-0238">DNA-binding</keyword>
<dbReference type="Pfam" id="PF00440">
    <property type="entry name" value="TetR_N"/>
    <property type="match status" value="1"/>
</dbReference>
<keyword evidence="5" id="KW-1185">Reference proteome</keyword>
<dbReference type="Gene3D" id="1.10.357.10">
    <property type="entry name" value="Tetracycline Repressor, domain 2"/>
    <property type="match status" value="1"/>
</dbReference>
<sequence length="201" mass="23139">MATNKLSRDEWIKAATQVLSTSGIDQVRVDRLAKKLKITRGSFYHHFESRMDLLEGILKAWRLRATEDVINRLQSGEESPLDQIIYLMNLPIKGTGSIEAASVEISIRAWARRDNMAREAVEEVDKYRLSFIKRIFKELGHTDTRSNDLANLVYAYIVSMSLIHFDSNYEERRKMAERIAEFLTSNCPIMSCPQREALANP</sequence>
<dbReference type="EMBL" id="BMIJ01000002">
    <property type="protein sequence ID" value="GGB85039.1"/>
    <property type="molecule type" value="Genomic_DNA"/>
</dbReference>
<evidence type="ECO:0000313" key="4">
    <source>
        <dbReference type="EMBL" id="GGB85039.1"/>
    </source>
</evidence>
<dbReference type="PANTHER" id="PTHR43479:SF11">
    <property type="entry name" value="ACREF_ENVCD OPERON REPRESSOR-RELATED"/>
    <property type="match status" value="1"/>
</dbReference>
<dbReference type="InterPro" id="IPR009057">
    <property type="entry name" value="Homeodomain-like_sf"/>
</dbReference>
<proteinExistence type="predicted"/>
<evidence type="ECO:0000259" key="3">
    <source>
        <dbReference type="PROSITE" id="PS50977"/>
    </source>
</evidence>
<comment type="caution">
    <text evidence="4">The sequence shown here is derived from an EMBL/GenBank/DDBJ whole genome shotgun (WGS) entry which is preliminary data.</text>
</comment>
<organism evidence="4 5">
    <name type="scientific">Marinobacterium zhoushanense</name>
    <dbReference type="NCBI Taxonomy" id="1679163"/>
    <lineage>
        <taxon>Bacteria</taxon>
        <taxon>Pseudomonadati</taxon>
        <taxon>Pseudomonadota</taxon>
        <taxon>Gammaproteobacteria</taxon>
        <taxon>Oceanospirillales</taxon>
        <taxon>Oceanospirillaceae</taxon>
        <taxon>Marinobacterium</taxon>
    </lineage>
</organism>
<dbReference type="Proteomes" id="UP000629025">
    <property type="component" value="Unassembled WGS sequence"/>
</dbReference>
<dbReference type="SUPFAM" id="SSF46689">
    <property type="entry name" value="Homeodomain-like"/>
    <property type="match status" value="1"/>
</dbReference>
<gene>
    <name evidence="4" type="ORF">GCM10011352_08570</name>
</gene>
<dbReference type="RefSeq" id="WP_229680577.1">
    <property type="nucleotide sequence ID" value="NZ_BMIJ01000002.1"/>
</dbReference>